<dbReference type="InterPro" id="IPR027417">
    <property type="entry name" value="P-loop_NTPase"/>
</dbReference>
<evidence type="ECO:0000256" key="2">
    <source>
        <dbReference type="ARBA" id="ARBA00010393"/>
    </source>
</evidence>
<dbReference type="InterPro" id="IPR003714">
    <property type="entry name" value="PhoH"/>
</dbReference>
<reference evidence="9 10" key="1">
    <citation type="submission" date="2013-04" db="EMBL/GenBank/DDBJ databases">
        <title>Hyphomonas hirschiana VP5 Genome Sequencing.</title>
        <authorList>
            <person name="Lai Q."/>
            <person name="Shao Z."/>
        </authorList>
    </citation>
    <scope>NUCLEOTIDE SEQUENCE [LARGE SCALE GENOMIC DNA]</scope>
    <source>
        <strain evidence="9 10">VP5</strain>
    </source>
</reference>
<comment type="subcellular location">
    <subcellularLocation>
        <location evidence="1">Cytoplasm</location>
    </subcellularLocation>
</comment>
<evidence type="ECO:0000256" key="4">
    <source>
        <dbReference type="ARBA" id="ARBA00022741"/>
    </source>
</evidence>
<dbReference type="InterPro" id="IPR051451">
    <property type="entry name" value="PhoH2-like"/>
</dbReference>
<dbReference type="OrthoDB" id="9805148at2"/>
<comment type="similarity">
    <text evidence="2">Belongs to the PhoH family.</text>
</comment>
<dbReference type="Gene3D" id="3.40.50.300">
    <property type="entry name" value="P-loop containing nucleotide triphosphate hydrolases"/>
    <property type="match status" value="1"/>
</dbReference>
<organism evidence="9 10">
    <name type="scientific">Hyphomonas hirschiana VP5</name>
    <dbReference type="NCBI Taxonomy" id="1280951"/>
    <lineage>
        <taxon>Bacteria</taxon>
        <taxon>Pseudomonadati</taxon>
        <taxon>Pseudomonadota</taxon>
        <taxon>Alphaproteobacteria</taxon>
        <taxon>Hyphomonadales</taxon>
        <taxon>Hyphomonadaceae</taxon>
        <taxon>Hyphomonas</taxon>
    </lineage>
</organism>
<keyword evidence="5" id="KW-0067">ATP-binding</keyword>
<dbReference type="Pfam" id="PF02562">
    <property type="entry name" value="PhoH"/>
    <property type="match status" value="1"/>
</dbReference>
<dbReference type="PATRIC" id="fig|1280951.3.peg.2588"/>
<evidence type="ECO:0000313" key="9">
    <source>
        <dbReference type="EMBL" id="KCZ91478.1"/>
    </source>
</evidence>
<dbReference type="GO" id="GO:0005524">
    <property type="term" value="F:ATP binding"/>
    <property type="evidence" value="ECO:0007669"/>
    <property type="project" value="UniProtKB-KW"/>
</dbReference>
<feature type="domain" description="PhoH-like protein" evidence="8">
    <location>
        <begin position="68"/>
        <end position="268"/>
    </location>
</feature>
<dbReference type="GO" id="GO:0005829">
    <property type="term" value="C:cytosol"/>
    <property type="evidence" value="ECO:0007669"/>
    <property type="project" value="TreeGrafter"/>
</dbReference>
<dbReference type="FunFam" id="3.40.50.300:FF:000013">
    <property type="entry name" value="PhoH family ATPase"/>
    <property type="match status" value="1"/>
</dbReference>
<sequence length="269" mass="29178">MGKRNPAKRLKAASEVRGSAWFDEPARSSKGPHLHAIEGGRGWHPDDAHPVTNMAPQQDRTQRYQKTVKPRSENQAQLMAAMDTHALVCALGPAGTGKTYLAICKAVEALQKGAVSKIVLSRPAVEAGEQIGFLPGGMEDKLAPYLRPLYDALSDRLSPAQLKHMLSEGVIEIAPIGFMRGRTLNNAFIVIDEAQNCTYTQLKMLLTRLGWHSTMVITGDPNQTDLLPEFSGLAKAADKLEALSGASVIRLEAADVVRHPLVAEMLDVL</sequence>
<dbReference type="AlphaFoldDB" id="A0A059FLY3"/>
<dbReference type="SUPFAM" id="SSF52540">
    <property type="entry name" value="P-loop containing nucleoside triphosphate hydrolases"/>
    <property type="match status" value="1"/>
</dbReference>
<evidence type="ECO:0000259" key="8">
    <source>
        <dbReference type="Pfam" id="PF02562"/>
    </source>
</evidence>
<feature type="region of interest" description="Disordered" evidence="7">
    <location>
        <begin position="1"/>
        <end position="62"/>
    </location>
</feature>
<keyword evidence="3" id="KW-0963">Cytoplasm</keyword>
<evidence type="ECO:0000256" key="5">
    <source>
        <dbReference type="ARBA" id="ARBA00022840"/>
    </source>
</evidence>
<gene>
    <name evidence="9" type="ORF">HHI_12839</name>
</gene>
<keyword evidence="10" id="KW-1185">Reference proteome</keyword>
<accession>A0A059FLY3</accession>
<evidence type="ECO:0000256" key="7">
    <source>
        <dbReference type="SAM" id="MobiDB-lite"/>
    </source>
</evidence>
<evidence type="ECO:0000256" key="3">
    <source>
        <dbReference type="ARBA" id="ARBA00022490"/>
    </source>
</evidence>
<evidence type="ECO:0000313" key="10">
    <source>
        <dbReference type="Proteomes" id="UP000025061"/>
    </source>
</evidence>
<dbReference type="Proteomes" id="UP000025061">
    <property type="component" value="Unassembled WGS sequence"/>
</dbReference>
<feature type="compositionally biased region" description="Basic and acidic residues" evidence="7">
    <location>
        <begin position="35"/>
        <end position="49"/>
    </location>
</feature>
<dbReference type="EMBL" id="ARYI01000011">
    <property type="protein sequence ID" value="KCZ91478.1"/>
    <property type="molecule type" value="Genomic_DNA"/>
</dbReference>
<dbReference type="PANTHER" id="PTHR30473:SF1">
    <property type="entry name" value="PHOH-LIKE PROTEIN"/>
    <property type="match status" value="1"/>
</dbReference>
<proteinExistence type="inferred from homology"/>
<name>A0A059FLY3_9PROT</name>
<evidence type="ECO:0000256" key="1">
    <source>
        <dbReference type="ARBA" id="ARBA00004496"/>
    </source>
</evidence>
<feature type="compositionally biased region" description="Basic residues" evidence="7">
    <location>
        <begin position="1"/>
        <end position="11"/>
    </location>
</feature>
<dbReference type="PANTHER" id="PTHR30473">
    <property type="entry name" value="PROTEIN PHOH"/>
    <property type="match status" value="1"/>
</dbReference>
<comment type="caution">
    <text evidence="9">The sequence shown here is derived from an EMBL/GenBank/DDBJ whole genome shotgun (WGS) entry which is preliminary data.</text>
</comment>
<keyword evidence="4" id="KW-0547">Nucleotide-binding</keyword>
<evidence type="ECO:0000256" key="6">
    <source>
        <dbReference type="ARBA" id="ARBA00039970"/>
    </source>
</evidence>
<dbReference type="RefSeq" id="WP_011647648.1">
    <property type="nucleotide sequence ID" value="NZ_ARYI01000011.1"/>
</dbReference>
<protein>
    <recommendedName>
        <fullName evidence="6">PhoH-like protein</fullName>
    </recommendedName>
</protein>